<name>A0A6A6DWX6_9PEZI</name>
<feature type="region of interest" description="Disordered" evidence="1">
    <location>
        <begin position="394"/>
        <end position="515"/>
    </location>
</feature>
<dbReference type="EMBL" id="ML994647">
    <property type="protein sequence ID" value="KAF2182678.1"/>
    <property type="molecule type" value="Genomic_DNA"/>
</dbReference>
<feature type="region of interest" description="Disordered" evidence="1">
    <location>
        <begin position="145"/>
        <end position="217"/>
    </location>
</feature>
<dbReference type="AlphaFoldDB" id="A0A6A6DWX6"/>
<organism evidence="2 3">
    <name type="scientific">Zopfia rhizophila CBS 207.26</name>
    <dbReference type="NCBI Taxonomy" id="1314779"/>
    <lineage>
        <taxon>Eukaryota</taxon>
        <taxon>Fungi</taxon>
        <taxon>Dikarya</taxon>
        <taxon>Ascomycota</taxon>
        <taxon>Pezizomycotina</taxon>
        <taxon>Dothideomycetes</taxon>
        <taxon>Dothideomycetes incertae sedis</taxon>
        <taxon>Zopfiaceae</taxon>
        <taxon>Zopfia</taxon>
    </lineage>
</organism>
<protein>
    <submittedName>
        <fullName evidence="2">Uncharacterized protein</fullName>
    </submittedName>
</protein>
<proteinExistence type="predicted"/>
<sequence>MPLFRYVSFHSILNAIPDSCFILLPRTTNSAVKTQRQLILAMPCVAQLSRFTIHHFASRPGISQVPIAGGFCVSIVSDVLELTTSRKEDGAGVLSHEVNKSCLESAVKNIEKFFLPYLPEGIQIPIKSKDNNGDNSSYRKKRIRKALEQSSEAVNGLPPNSKRVCSERRRARPPVENSERSQALTPAENSERSLALTPAENSERSLALTPAENSERSQALTLADNVVEDGASKELWSVLALDEDIGKLDAVERFQSLLQFESKAVGMVNNLGEKQAKSFFMAEMKKAGVSENRKSSYRRHQEVVLSYSFDSTYAVIRAALRKDRDGRYGDEEAYVSDFLGELESYKGDKRIGQQPFDLLGFFERVFPNTTREEICDAISFHSILGSEPRLAVSTTAEVSESGNADILSRNEPELPSGSSSPNAQPTSGSSNDRESQKDSTQPGQDAVEKNSRLPTPLPDSDDTELPFNLAFDPTAPFNHPFDPTHNDPQPFNLAFDPTHNDPQPFDLAFDPTHSPPPFNLAFDFNDFRI</sequence>
<feature type="compositionally biased region" description="Polar residues" evidence="1">
    <location>
        <begin position="416"/>
        <end position="430"/>
    </location>
</feature>
<gene>
    <name evidence="2" type="ORF">K469DRAFT_690779</name>
</gene>
<dbReference type="Proteomes" id="UP000800200">
    <property type="component" value="Unassembled WGS sequence"/>
</dbReference>
<keyword evidence="3" id="KW-1185">Reference proteome</keyword>
<accession>A0A6A6DWX6</accession>
<evidence type="ECO:0000256" key="1">
    <source>
        <dbReference type="SAM" id="MobiDB-lite"/>
    </source>
</evidence>
<evidence type="ECO:0000313" key="2">
    <source>
        <dbReference type="EMBL" id="KAF2182678.1"/>
    </source>
</evidence>
<evidence type="ECO:0000313" key="3">
    <source>
        <dbReference type="Proteomes" id="UP000800200"/>
    </source>
</evidence>
<reference evidence="2" key="1">
    <citation type="journal article" date="2020" name="Stud. Mycol.">
        <title>101 Dothideomycetes genomes: a test case for predicting lifestyles and emergence of pathogens.</title>
        <authorList>
            <person name="Haridas S."/>
            <person name="Albert R."/>
            <person name="Binder M."/>
            <person name="Bloem J."/>
            <person name="Labutti K."/>
            <person name="Salamov A."/>
            <person name="Andreopoulos B."/>
            <person name="Baker S."/>
            <person name="Barry K."/>
            <person name="Bills G."/>
            <person name="Bluhm B."/>
            <person name="Cannon C."/>
            <person name="Castanera R."/>
            <person name="Culley D."/>
            <person name="Daum C."/>
            <person name="Ezra D."/>
            <person name="Gonzalez J."/>
            <person name="Henrissat B."/>
            <person name="Kuo A."/>
            <person name="Liang C."/>
            <person name="Lipzen A."/>
            <person name="Lutzoni F."/>
            <person name="Magnuson J."/>
            <person name="Mondo S."/>
            <person name="Nolan M."/>
            <person name="Ohm R."/>
            <person name="Pangilinan J."/>
            <person name="Park H.-J."/>
            <person name="Ramirez L."/>
            <person name="Alfaro M."/>
            <person name="Sun H."/>
            <person name="Tritt A."/>
            <person name="Yoshinaga Y."/>
            <person name="Zwiers L.-H."/>
            <person name="Turgeon B."/>
            <person name="Goodwin S."/>
            <person name="Spatafora J."/>
            <person name="Crous P."/>
            <person name="Grigoriev I."/>
        </authorList>
    </citation>
    <scope>NUCLEOTIDE SEQUENCE</scope>
    <source>
        <strain evidence="2">CBS 207.26</strain>
    </source>
</reference>